<dbReference type="GO" id="GO:0034657">
    <property type="term" value="C:GID complex"/>
    <property type="evidence" value="ECO:0007669"/>
    <property type="project" value="TreeGrafter"/>
</dbReference>
<proteinExistence type="predicted"/>
<keyword evidence="6" id="KW-1185">Reference proteome</keyword>
<evidence type="ECO:0000256" key="1">
    <source>
        <dbReference type="ARBA" id="ARBA00022574"/>
    </source>
</evidence>
<evidence type="ECO:0000256" key="2">
    <source>
        <dbReference type="ARBA" id="ARBA00022737"/>
    </source>
</evidence>
<dbReference type="PROSITE" id="PS50082">
    <property type="entry name" value="WD_REPEATS_2"/>
    <property type="match status" value="1"/>
</dbReference>
<dbReference type="Gene3D" id="2.130.10.10">
    <property type="entry name" value="YVTN repeat-like/Quinoprotein amine dehydrogenase"/>
    <property type="match status" value="1"/>
</dbReference>
<dbReference type="InterPro" id="IPR051350">
    <property type="entry name" value="WD_repeat-ST_regulator"/>
</dbReference>
<evidence type="ECO:0000313" key="6">
    <source>
        <dbReference type="Proteomes" id="UP000792457"/>
    </source>
</evidence>
<dbReference type="InterPro" id="IPR036322">
    <property type="entry name" value="WD40_repeat_dom_sf"/>
</dbReference>
<dbReference type="PROSITE" id="PS50294">
    <property type="entry name" value="WD_REPEATS_REGION"/>
    <property type="match status" value="1"/>
</dbReference>
<dbReference type="AlphaFoldDB" id="A0A8K0KTV3"/>
<comment type="caution">
    <text evidence="5">The sequence shown here is derived from an EMBL/GenBank/DDBJ whole genome shotgun (WGS) entry which is preliminary data.</text>
</comment>
<dbReference type="SUPFAM" id="SSF50978">
    <property type="entry name" value="WD40 repeat-like"/>
    <property type="match status" value="1"/>
</dbReference>
<keyword evidence="2" id="KW-0677">Repeat</keyword>
<dbReference type="PANTHER" id="PTHR22838:SF0">
    <property type="entry name" value="WD REPEAT-CONTAINING PROTEIN 26"/>
    <property type="match status" value="1"/>
</dbReference>
<sequence>MIGHTRTVNCVAWNPVFHQMLASVSDDCTIRIWGPEEKFRKTKGSSGDASSSSSNVIVWQDMIS</sequence>
<dbReference type="PANTHER" id="PTHR22838">
    <property type="entry name" value="WD REPEAT PROTEIN 26-RELATED"/>
    <property type="match status" value="1"/>
</dbReference>
<keyword evidence="1 3" id="KW-0853">WD repeat</keyword>
<evidence type="ECO:0000256" key="4">
    <source>
        <dbReference type="SAM" id="MobiDB-lite"/>
    </source>
</evidence>
<feature type="compositionally biased region" description="Low complexity" evidence="4">
    <location>
        <begin position="44"/>
        <end position="54"/>
    </location>
</feature>
<dbReference type="Pfam" id="PF00400">
    <property type="entry name" value="WD40"/>
    <property type="match status" value="1"/>
</dbReference>
<evidence type="ECO:0000256" key="3">
    <source>
        <dbReference type="PROSITE-ProRule" id="PRU00221"/>
    </source>
</evidence>
<evidence type="ECO:0000313" key="5">
    <source>
        <dbReference type="EMBL" id="KAG8240359.1"/>
    </source>
</evidence>
<accession>A0A8K0KTV3</accession>
<feature type="repeat" description="WD" evidence="3">
    <location>
        <begin position="1"/>
        <end position="33"/>
    </location>
</feature>
<organism evidence="5 6">
    <name type="scientific">Ladona fulva</name>
    <name type="common">Scarce chaser dragonfly</name>
    <name type="synonym">Libellula fulva</name>
    <dbReference type="NCBI Taxonomy" id="123851"/>
    <lineage>
        <taxon>Eukaryota</taxon>
        <taxon>Metazoa</taxon>
        <taxon>Ecdysozoa</taxon>
        <taxon>Arthropoda</taxon>
        <taxon>Hexapoda</taxon>
        <taxon>Insecta</taxon>
        <taxon>Pterygota</taxon>
        <taxon>Palaeoptera</taxon>
        <taxon>Odonata</taxon>
        <taxon>Epiprocta</taxon>
        <taxon>Anisoptera</taxon>
        <taxon>Libelluloidea</taxon>
        <taxon>Libellulidae</taxon>
        <taxon>Ladona</taxon>
    </lineage>
</organism>
<protein>
    <submittedName>
        <fullName evidence="5">Uncharacterized protein</fullName>
    </submittedName>
</protein>
<dbReference type="Proteomes" id="UP000792457">
    <property type="component" value="Unassembled WGS sequence"/>
</dbReference>
<gene>
    <name evidence="5" type="ORF">J437_LFUL000834</name>
</gene>
<dbReference type="OrthoDB" id="972532at2759"/>
<name>A0A8K0KTV3_LADFU</name>
<reference evidence="5" key="1">
    <citation type="submission" date="2013-04" db="EMBL/GenBank/DDBJ databases">
        <authorList>
            <person name="Qu J."/>
            <person name="Murali S.C."/>
            <person name="Bandaranaike D."/>
            <person name="Bellair M."/>
            <person name="Blankenburg K."/>
            <person name="Chao H."/>
            <person name="Dinh H."/>
            <person name="Doddapaneni H."/>
            <person name="Downs B."/>
            <person name="Dugan-Rocha S."/>
            <person name="Elkadiri S."/>
            <person name="Gnanaolivu R.D."/>
            <person name="Hernandez B."/>
            <person name="Javaid M."/>
            <person name="Jayaseelan J.C."/>
            <person name="Lee S."/>
            <person name="Li M."/>
            <person name="Ming W."/>
            <person name="Munidasa M."/>
            <person name="Muniz J."/>
            <person name="Nguyen L."/>
            <person name="Ongeri F."/>
            <person name="Osuji N."/>
            <person name="Pu L.-L."/>
            <person name="Puazo M."/>
            <person name="Qu C."/>
            <person name="Quiroz J."/>
            <person name="Raj R."/>
            <person name="Weissenberger G."/>
            <person name="Xin Y."/>
            <person name="Zou X."/>
            <person name="Han Y."/>
            <person name="Richards S."/>
            <person name="Worley K."/>
            <person name="Muzny D."/>
            <person name="Gibbs R."/>
        </authorList>
    </citation>
    <scope>NUCLEOTIDE SEQUENCE</scope>
    <source>
        <strain evidence="5">Sampled in the wild</strain>
    </source>
</reference>
<dbReference type="InterPro" id="IPR015943">
    <property type="entry name" value="WD40/YVTN_repeat-like_dom_sf"/>
</dbReference>
<feature type="region of interest" description="Disordered" evidence="4">
    <location>
        <begin position="40"/>
        <end position="64"/>
    </location>
</feature>
<reference evidence="5" key="2">
    <citation type="submission" date="2017-10" db="EMBL/GenBank/DDBJ databases">
        <title>Ladona fulva Genome sequencing and assembly.</title>
        <authorList>
            <person name="Murali S."/>
            <person name="Richards S."/>
            <person name="Bandaranaike D."/>
            <person name="Bellair M."/>
            <person name="Blankenburg K."/>
            <person name="Chao H."/>
            <person name="Dinh H."/>
            <person name="Doddapaneni H."/>
            <person name="Dugan-Rocha S."/>
            <person name="Elkadiri S."/>
            <person name="Gnanaolivu R."/>
            <person name="Hernandez B."/>
            <person name="Skinner E."/>
            <person name="Javaid M."/>
            <person name="Lee S."/>
            <person name="Li M."/>
            <person name="Ming W."/>
            <person name="Munidasa M."/>
            <person name="Muniz J."/>
            <person name="Nguyen L."/>
            <person name="Hughes D."/>
            <person name="Osuji N."/>
            <person name="Pu L.-L."/>
            <person name="Puazo M."/>
            <person name="Qu C."/>
            <person name="Quiroz J."/>
            <person name="Raj R."/>
            <person name="Weissenberger G."/>
            <person name="Xin Y."/>
            <person name="Zou X."/>
            <person name="Han Y."/>
            <person name="Worley K."/>
            <person name="Muzny D."/>
            <person name="Gibbs R."/>
        </authorList>
    </citation>
    <scope>NUCLEOTIDE SEQUENCE</scope>
    <source>
        <strain evidence="5">Sampled in the wild</strain>
    </source>
</reference>
<dbReference type="EMBL" id="KZ312450">
    <property type="protein sequence ID" value="KAG8240359.1"/>
    <property type="molecule type" value="Genomic_DNA"/>
</dbReference>
<dbReference type="GO" id="GO:0043161">
    <property type="term" value="P:proteasome-mediated ubiquitin-dependent protein catabolic process"/>
    <property type="evidence" value="ECO:0007669"/>
    <property type="project" value="TreeGrafter"/>
</dbReference>
<dbReference type="InterPro" id="IPR001680">
    <property type="entry name" value="WD40_rpt"/>
</dbReference>